<evidence type="ECO:0000313" key="4">
    <source>
        <dbReference type="EMBL" id="WWC69268.1"/>
    </source>
</evidence>
<dbReference type="SUPFAM" id="SSF55418">
    <property type="entry name" value="eIF4e-like"/>
    <property type="match status" value="1"/>
</dbReference>
<comment type="similarity">
    <text evidence="1">Belongs to the eukaryotic initiation factor 4E family.</text>
</comment>
<dbReference type="GO" id="GO:0003743">
    <property type="term" value="F:translation initiation factor activity"/>
    <property type="evidence" value="ECO:0007669"/>
    <property type="project" value="UniProtKB-KW"/>
</dbReference>
<accession>A0A1B9IAC5</accession>
<feature type="compositionally biased region" description="Basic residues" evidence="2">
    <location>
        <begin position="164"/>
        <end position="178"/>
    </location>
</feature>
<reference evidence="3" key="1">
    <citation type="submission" date="2013-07" db="EMBL/GenBank/DDBJ databases">
        <title>The Genome Sequence of Cryptococcus pinus CBS10737.</title>
        <authorList>
            <consortium name="The Broad Institute Genome Sequencing Platform"/>
            <person name="Cuomo C."/>
            <person name="Litvintseva A."/>
            <person name="Chen Y."/>
            <person name="Heitman J."/>
            <person name="Sun S."/>
            <person name="Springer D."/>
            <person name="Dromer F."/>
            <person name="Young S.K."/>
            <person name="Zeng Q."/>
            <person name="Gargeya S."/>
            <person name="Fitzgerald M."/>
            <person name="Abouelleil A."/>
            <person name="Alvarado L."/>
            <person name="Berlin A.M."/>
            <person name="Chapman S.B."/>
            <person name="Dewar J."/>
            <person name="Goldberg J."/>
            <person name="Griggs A."/>
            <person name="Gujja S."/>
            <person name="Hansen M."/>
            <person name="Howarth C."/>
            <person name="Imamovic A."/>
            <person name="Larimer J."/>
            <person name="McCowan C."/>
            <person name="Murphy C."/>
            <person name="Pearson M."/>
            <person name="Priest M."/>
            <person name="Roberts A."/>
            <person name="Saif S."/>
            <person name="Shea T."/>
            <person name="Sykes S."/>
            <person name="Wortman J."/>
            <person name="Nusbaum C."/>
            <person name="Birren B."/>
        </authorList>
    </citation>
    <scope>NUCLEOTIDE SEQUENCE [LARGE SCALE GENOMIC DNA]</scope>
    <source>
        <strain evidence="3">CBS 10737</strain>
    </source>
</reference>
<dbReference type="Proteomes" id="UP000094020">
    <property type="component" value="Chromosome 4"/>
</dbReference>
<dbReference type="InterPro" id="IPR023398">
    <property type="entry name" value="TIF_eIF4e-like"/>
</dbReference>
<sequence>MSNFNFKNSEDSQINVEISDPLLNSIYRNHSNDPDKLQKLFSSILDHKWVENNPQWNTNDWILHSYDNLGIPGLNIPSYQLLRIDPEQIINYPNQILTSKNESIRGKLKGNYPKISSSLKFIQNGNDEINQSNQKRRVKLDDDEEISAYIAELDEAELLAENRKRKNKAKKKKGKRKSGSSSARRESFKIEKENNMKEQAEAQKDKEEENGSLNVQGGDSEYEAEIEAILGENAISENSSQEGSYVQRLEAKQDEGMDEEPSSEGMIEEILDASSSSVGGSIDENMSLGVEEPQAVEEGTESIEGSLVSYSPIPKAENQTENPSNTSEHGQDTQNIHEIDNLDPTSLIFPSPSSIVVKLPDTSFEDLEERQPAPVIHNSRFPNNVIFFGSVPTDYYQSKKQEQSRPSLNELFPFSEEADQASRSFDIEEVEDHIRSIINHHTISLTRELSAAEEEIVTPRITALLDSFQDLATGPRQPITATNEAIMLNHTPPQSPPSPNSADLPSSEGSRLHNKPVVLPFPAAEPPLTPPLDVEEDEEDAPLVFPSDPPRVPQLPKLDRQILPPSVFKSPHVPSITIDTPTLPSFTATVHPLTYSWTLYYSNTSRQRKVSTSSPIQPSPLGPGFQVDAVDYSSHLFTIFTANNLEDLFGSWKALRRSIANTKGRNIEPLGDSTMKGGSGIGTHFFPEETNFHFFRSGIKPMWEDKICQKGGKIMIAGEALTMDNIFLECVLLLISGELDELVPVPADSTSTICGVVLSRRKLTRIEFWLGGKDGPEKEWVGHVTRFIETRFRGSKVYGYKPFGKN</sequence>
<gene>
    <name evidence="3" type="ORF">I206_01789</name>
    <name evidence="4" type="ORF">I206_103206</name>
</gene>
<evidence type="ECO:0000313" key="3">
    <source>
        <dbReference type="EMBL" id="OCF52499.1"/>
    </source>
</evidence>
<feature type="region of interest" description="Disordered" evidence="2">
    <location>
        <begin position="164"/>
        <end position="218"/>
    </location>
</feature>
<feature type="compositionally biased region" description="Polar residues" evidence="2">
    <location>
        <begin position="500"/>
        <end position="509"/>
    </location>
</feature>
<dbReference type="Pfam" id="PF01652">
    <property type="entry name" value="IF4E"/>
    <property type="match status" value="1"/>
</dbReference>
<feature type="region of interest" description="Disordered" evidence="2">
    <location>
        <begin position="488"/>
        <end position="552"/>
    </location>
</feature>
<dbReference type="Gene3D" id="3.30.760.10">
    <property type="entry name" value="RNA Cap, Translation Initiation Factor Eif4e"/>
    <property type="match status" value="1"/>
</dbReference>
<feature type="compositionally biased region" description="Basic and acidic residues" evidence="2">
    <location>
        <begin position="183"/>
        <end position="209"/>
    </location>
</feature>
<proteinExistence type="inferred from homology"/>
<dbReference type="PANTHER" id="PTHR11960">
    <property type="entry name" value="EUKARYOTIC TRANSLATION INITIATION FACTOR 4E RELATED"/>
    <property type="match status" value="1"/>
</dbReference>
<dbReference type="GeneID" id="30170158"/>
<dbReference type="STRING" id="1296096.A0A1B9IAC5"/>
<dbReference type="GO" id="GO:0000340">
    <property type="term" value="F:RNA 7-methylguanosine cap binding"/>
    <property type="evidence" value="ECO:0007669"/>
    <property type="project" value="TreeGrafter"/>
</dbReference>
<keyword evidence="1" id="KW-0396">Initiation factor</keyword>
<name>A0A1B9IAC5_9TREE</name>
<keyword evidence="1" id="KW-0648">Protein biosynthesis</keyword>
<reference evidence="3" key="3">
    <citation type="submission" date="2016-07" db="EMBL/GenBank/DDBJ databases">
        <title>Evolution of pathogenesis and genome organization in the Tremellales.</title>
        <authorList>
            <person name="Cuomo C."/>
            <person name="Litvintseva A."/>
            <person name="Heitman J."/>
            <person name="Chen Y."/>
            <person name="Sun S."/>
            <person name="Springer D."/>
            <person name="Dromer F."/>
            <person name="Young S."/>
            <person name="Zeng Q."/>
            <person name="Chapman S."/>
            <person name="Gujja S."/>
            <person name="Saif S."/>
            <person name="Birren B."/>
        </authorList>
    </citation>
    <scope>NUCLEOTIDE SEQUENCE</scope>
    <source>
        <strain evidence="3">CBS 10737</strain>
    </source>
</reference>
<evidence type="ECO:0008006" key="6">
    <source>
        <dbReference type="Google" id="ProtNLM"/>
    </source>
</evidence>
<keyword evidence="5" id="KW-1185">Reference proteome</keyword>
<organism evidence="3">
    <name type="scientific">Kwoniella pini CBS 10737</name>
    <dbReference type="NCBI Taxonomy" id="1296096"/>
    <lineage>
        <taxon>Eukaryota</taxon>
        <taxon>Fungi</taxon>
        <taxon>Dikarya</taxon>
        <taxon>Basidiomycota</taxon>
        <taxon>Agaricomycotina</taxon>
        <taxon>Tremellomycetes</taxon>
        <taxon>Tremellales</taxon>
        <taxon>Cryptococcaceae</taxon>
        <taxon>Kwoniella</taxon>
    </lineage>
</organism>
<dbReference type="KEGG" id="kpin:30170158"/>
<keyword evidence="1" id="KW-0694">RNA-binding</keyword>
<reference evidence="4" key="2">
    <citation type="submission" date="2013-07" db="EMBL/GenBank/DDBJ databases">
        <authorList>
            <consortium name="The Broad Institute Genome Sequencing Platform"/>
            <person name="Cuomo C."/>
            <person name="Litvintseva A."/>
            <person name="Chen Y."/>
            <person name="Heitman J."/>
            <person name="Sun S."/>
            <person name="Springer D."/>
            <person name="Dromer F."/>
            <person name="Young S.K."/>
            <person name="Zeng Q."/>
            <person name="Gargeya S."/>
            <person name="Fitzgerald M."/>
            <person name="Abouelleil A."/>
            <person name="Alvarado L."/>
            <person name="Berlin A.M."/>
            <person name="Chapman S.B."/>
            <person name="Dewar J."/>
            <person name="Goldberg J."/>
            <person name="Griggs A."/>
            <person name="Gujja S."/>
            <person name="Hansen M."/>
            <person name="Howarth C."/>
            <person name="Imamovic A."/>
            <person name="Larimer J."/>
            <person name="McCowan C."/>
            <person name="Murphy C."/>
            <person name="Pearson M."/>
            <person name="Priest M."/>
            <person name="Roberts A."/>
            <person name="Saif S."/>
            <person name="Shea T."/>
            <person name="Sykes S."/>
            <person name="Wortman J."/>
            <person name="Nusbaum C."/>
            <person name="Birren B."/>
        </authorList>
    </citation>
    <scope>NUCLEOTIDE SEQUENCE</scope>
    <source>
        <strain evidence="4">CBS 10737</strain>
    </source>
</reference>
<evidence type="ECO:0000256" key="2">
    <source>
        <dbReference type="SAM" id="MobiDB-lite"/>
    </source>
</evidence>
<dbReference type="OrthoDB" id="17977at2759"/>
<reference evidence="4" key="4">
    <citation type="submission" date="2024-02" db="EMBL/GenBank/DDBJ databases">
        <title>Comparative genomics of Cryptococcus and Kwoniella reveals pathogenesis evolution and contrasting modes of karyotype evolution via chromosome fusion or intercentromeric recombination.</title>
        <authorList>
            <person name="Coelho M.A."/>
            <person name="David-Palma M."/>
            <person name="Shea T."/>
            <person name="Bowers K."/>
            <person name="McGinley-Smith S."/>
            <person name="Mohammad A.W."/>
            <person name="Gnirke A."/>
            <person name="Yurkov A.M."/>
            <person name="Nowrousian M."/>
            <person name="Sun S."/>
            <person name="Cuomo C.A."/>
            <person name="Heitman J."/>
        </authorList>
    </citation>
    <scope>NUCLEOTIDE SEQUENCE</scope>
    <source>
        <strain evidence="4">CBS 10737</strain>
    </source>
</reference>
<dbReference type="PANTHER" id="PTHR11960:SF71">
    <property type="entry name" value="TRANSLATION INITIATION FACTOR 4E"/>
    <property type="match status" value="1"/>
</dbReference>
<dbReference type="AlphaFoldDB" id="A0A1B9IAC5"/>
<feature type="compositionally biased region" description="Polar residues" evidence="2">
    <location>
        <begin position="317"/>
        <end position="328"/>
    </location>
</feature>
<protein>
    <recommendedName>
        <fullName evidence="6">Translation initiation factor 4E</fullName>
    </recommendedName>
</protein>
<dbReference type="EMBL" id="CP144522">
    <property type="protein sequence ID" value="WWC69268.1"/>
    <property type="molecule type" value="Genomic_DNA"/>
</dbReference>
<dbReference type="InterPro" id="IPR001040">
    <property type="entry name" value="TIF_eIF_4E"/>
</dbReference>
<dbReference type="GO" id="GO:0016281">
    <property type="term" value="C:eukaryotic translation initiation factor 4F complex"/>
    <property type="evidence" value="ECO:0007669"/>
    <property type="project" value="TreeGrafter"/>
</dbReference>
<feature type="region of interest" description="Disordered" evidence="2">
    <location>
        <begin position="292"/>
        <end position="332"/>
    </location>
</feature>
<dbReference type="EMBL" id="KI894008">
    <property type="protein sequence ID" value="OCF52499.1"/>
    <property type="molecule type" value="Genomic_DNA"/>
</dbReference>
<dbReference type="RefSeq" id="XP_019013718.1">
    <property type="nucleotide sequence ID" value="XM_019153557.1"/>
</dbReference>
<evidence type="ECO:0000256" key="1">
    <source>
        <dbReference type="RuleBase" id="RU004374"/>
    </source>
</evidence>
<evidence type="ECO:0000313" key="5">
    <source>
        <dbReference type="Proteomes" id="UP000094020"/>
    </source>
</evidence>